<dbReference type="EMBL" id="CAESAJ010000167">
    <property type="protein sequence ID" value="CAB4343563.1"/>
    <property type="molecule type" value="Genomic_DNA"/>
</dbReference>
<dbReference type="EC" id="2.7.13.3" evidence="3"/>
<dbReference type="Pfam" id="PF00672">
    <property type="entry name" value="HAMP"/>
    <property type="match status" value="1"/>
</dbReference>
<reference evidence="16" key="1">
    <citation type="submission" date="2020-05" db="EMBL/GenBank/DDBJ databases">
        <authorList>
            <person name="Chiriac C."/>
            <person name="Salcher M."/>
            <person name="Ghai R."/>
            <person name="Kavagutti S V."/>
        </authorList>
    </citation>
    <scope>NUCLEOTIDE SEQUENCE</scope>
</reference>
<dbReference type="SMART" id="SM00387">
    <property type="entry name" value="HATPase_c"/>
    <property type="match status" value="1"/>
</dbReference>
<dbReference type="PANTHER" id="PTHR45528">
    <property type="entry name" value="SENSOR HISTIDINE KINASE CPXA"/>
    <property type="match status" value="1"/>
</dbReference>
<evidence type="ECO:0000256" key="1">
    <source>
        <dbReference type="ARBA" id="ARBA00000085"/>
    </source>
</evidence>
<dbReference type="PROSITE" id="PS50109">
    <property type="entry name" value="HIS_KIN"/>
    <property type="match status" value="1"/>
</dbReference>
<evidence type="ECO:0000259" key="14">
    <source>
        <dbReference type="PROSITE" id="PS50109"/>
    </source>
</evidence>
<gene>
    <name evidence="16" type="ORF">UFOPK3770_01190</name>
</gene>
<dbReference type="CDD" id="cd00082">
    <property type="entry name" value="HisKA"/>
    <property type="match status" value="1"/>
</dbReference>
<dbReference type="Gene3D" id="1.10.287.130">
    <property type="match status" value="1"/>
</dbReference>
<evidence type="ECO:0000256" key="7">
    <source>
        <dbReference type="ARBA" id="ARBA00022692"/>
    </source>
</evidence>
<dbReference type="Gene3D" id="3.30.565.10">
    <property type="entry name" value="Histidine kinase-like ATPase, C-terminal domain"/>
    <property type="match status" value="1"/>
</dbReference>
<evidence type="ECO:0000256" key="13">
    <source>
        <dbReference type="ARBA" id="ARBA00023136"/>
    </source>
</evidence>
<evidence type="ECO:0000256" key="4">
    <source>
        <dbReference type="ARBA" id="ARBA00022475"/>
    </source>
</evidence>
<evidence type="ECO:0000256" key="10">
    <source>
        <dbReference type="ARBA" id="ARBA00022840"/>
    </source>
</evidence>
<dbReference type="SMART" id="SM00388">
    <property type="entry name" value="HisKA"/>
    <property type="match status" value="1"/>
</dbReference>
<dbReference type="GO" id="GO:0005524">
    <property type="term" value="F:ATP binding"/>
    <property type="evidence" value="ECO:0007669"/>
    <property type="project" value="UniProtKB-KW"/>
</dbReference>
<dbReference type="InterPro" id="IPR036097">
    <property type="entry name" value="HisK_dim/P_sf"/>
</dbReference>
<dbReference type="CDD" id="cd00075">
    <property type="entry name" value="HATPase"/>
    <property type="match status" value="1"/>
</dbReference>
<dbReference type="PANTHER" id="PTHR45528:SF1">
    <property type="entry name" value="SENSOR HISTIDINE KINASE CPXA"/>
    <property type="match status" value="1"/>
</dbReference>
<keyword evidence="11" id="KW-1133">Transmembrane helix</keyword>
<dbReference type="SUPFAM" id="SSF158472">
    <property type="entry name" value="HAMP domain-like"/>
    <property type="match status" value="1"/>
</dbReference>
<dbReference type="Pfam" id="PF02518">
    <property type="entry name" value="HATPase_c"/>
    <property type="match status" value="1"/>
</dbReference>
<dbReference type="GO" id="GO:0000155">
    <property type="term" value="F:phosphorelay sensor kinase activity"/>
    <property type="evidence" value="ECO:0007669"/>
    <property type="project" value="InterPro"/>
</dbReference>
<evidence type="ECO:0000256" key="9">
    <source>
        <dbReference type="ARBA" id="ARBA00022777"/>
    </source>
</evidence>
<evidence type="ECO:0000256" key="11">
    <source>
        <dbReference type="ARBA" id="ARBA00022989"/>
    </source>
</evidence>
<dbReference type="InterPro" id="IPR036890">
    <property type="entry name" value="HATPase_C_sf"/>
</dbReference>
<dbReference type="InterPro" id="IPR050398">
    <property type="entry name" value="HssS/ArlS-like"/>
</dbReference>
<comment type="catalytic activity">
    <reaction evidence="1">
        <text>ATP + protein L-histidine = ADP + protein N-phospho-L-histidine.</text>
        <dbReference type="EC" id="2.7.13.3"/>
    </reaction>
</comment>
<dbReference type="InterPro" id="IPR005467">
    <property type="entry name" value="His_kinase_dom"/>
</dbReference>
<dbReference type="InterPro" id="IPR004358">
    <property type="entry name" value="Sig_transdc_His_kin-like_C"/>
</dbReference>
<sequence length="454" mass="49820">MTIRVRIAMIVAAAVLGSSLLVAWAVTLNSNRAELESIDALLTSSAKTFKPKSATKPGAVVKELNALAINVIYPDSSNFVATQILSERGLLGLPEFSWHEAQDFCSEATTLNTSLGPFRVKARCPQQERFIVVVGTSLVGMQERLASNLNKALGTSVVTSIITLTLVWWGLAGTFSRLRNISKSAHAIEVGDLDSTIPQWDGNDELVLLSNALQSMVSSLKTKIHDLEASATNMRKLISVTGHELRTPLTVIQGYSEILNNRIEFQSPANQTAISRIVSETQRLDRLIQQILDFQSLTNERVTSLEWIDVSAIFREYFEDLQNLASTISIHYKLPVTYLWGNTHLIRRIASNLVQNISRHANSGSRVEVLVESRESQVLIEVSDNGPGLDVQRVIEILENLDKGMPVTSEKGLGLGLGIVKDAVTYHKGSLELSRNNLGGLSVLITLPIDSRTQ</sequence>
<evidence type="ECO:0000256" key="6">
    <source>
        <dbReference type="ARBA" id="ARBA00022679"/>
    </source>
</evidence>
<dbReference type="SUPFAM" id="SSF55874">
    <property type="entry name" value="ATPase domain of HSP90 chaperone/DNA topoisomerase II/histidine kinase"/>
    <property type="match status" value="1"/>
</dbReference>
<feature type="domain" description="Histidine kinase" evidence="14">
    <location>
        <begin position="240"/>
        <end position="451"/>
    </location>
</feature>
<dbReference type="Gene3D" id="6.10.340.10">
    <property type="match status" value="1"/>
</dbReference>
<protein>
    <recommendedName>
        <fullName evidence="3">histidine kinase</fullName>
        <ecNumber evidence="3">2.7.13.3</ecNumber>
    </recommendedName>
</protein>
<evidence type="ECO:0000256" key="2">
    <source>
        <dbReference type="ARBA" id="ARBA00004651"/>
    </source>
</evidence>
<dbReference type="PROSITE" id="PS50885">
    <property type="entry name" value="HAMP"/>
    <property type="match status" value="1"/>
</dbReference>
<keyword evidence="4" id="KW-1003">Cell membrane</keyword>
<keyword evidence="10" id="KW-0067">ATP-binding</keyword>
<proteinExistence type="predicted"/>
<dbReference type="InterPro" id="IPR003594">
    <property type="entry name" value="HATPase_dom"/>
</dbReference>
<evidence type="ECO:0000259" key="15">
    <source>
        <dbReference type="PROSITE" id="PS50885"/>
    </source>
</evidence>
<keyword evidence="12" id="KW-0902">Two-component regulatory system</keyword>
<feature type="domain" description="HAMP" evidence="15">
    <location>
        <begin position="172"/>
        <end position="225"/>
    </location>
</feature>
<dbReference type="AlphaFoldDB" id="A0A6J5ZW25"/>
<evidence type="ECO:0000313" key="16">
    <source>
        <dbReference type="EMBL" id="CAB4343563.1"/>
    </source>
</evidence>
<accession>A0A6J5ZW25</accession>
<comment type="subcellular location">
    <subcellularLocation>
        <location evidence="2">Cell membrane</location>
        <topology evidence="2">Multi-pass membrane protein</topology>
    </subcellularLocation>
</comment>
<evidence type="ECO:0000256" key="3">
    <source>
        <dbReference type="ARBA" id="ARBA00012438"/>
    </source>
</evidence>
<keyword evidence="6" id="KW-0808">Transferase</keyword>
<evidence type="ECO:0000256" key="12">
    <source>
        <dbReference type="ARBA" id="ARBA00023012"/>
    </source>
</evidence>
<dbReference type="GO" id="GO:0005886">
    <property type="term" value="C:plasma membrane"/>
    <property type="evidence" value="ECO:0007669"/>
    <property type="project" value="UniProtKB-SubCell"/>
</dbReference>
<keyword evidence="8" id="KW-0547">Nucleotide-binding</keyword>
<dbReference type="PRINTS" id="PR00344">
    <property type="entry name" value="BCTRLSENSOR"/>
</dbReference>
<dbReference type="CDD" id="cd06225">
    <property type="entry name" value="HAMP"/>
    <property type="match status" value="1"/>
</dbReference>
<keyword evidence="9" id="KW-0418">Kinase</keyword>
<organism evidence="16">
    <name type="scientific">freshwater metagenome</name>
    <dbReference type="NCBI Taxonomy" id="449393"/>
    <lineage>
        <taxon>unclassified sequences</taxon>
        <taxon>metagenomes</taxon>
        <taxon>ecological metagenomes</taxon>
    </lineage>
</organism>
<dbReference type="Pfam" id="PF00512">
    <property type="entry name" value="HisKA"/>
    <property type="match status" value="1"/>
</dbReference>
<dbReference type="SUPFAM" id="SSF47384">
    <property type="entry name" value="Homodimeric domain of signal transducing histidine kinase"/>
    <property type="match status" value="1"/>
</dbReference>
<evidence type="ECO:0000256" key="5">
    <source>
        <dbReference type="ARBA" id="ARBA00022553"/>
    </source>
</evidence>
<keyword evidence="13" id="KW-0472">Membrane</keyword>
<evidence type="ECO:0000256" key="8">
    <source>
        <dbReference type="ARBA" id="ARBA00022741"/>
    </source>
</evidence>
<name>A0A6J5ZW25_9ZZZZ</name>
<dbReference type="InterPro" id="IPR003661">
    <property type="entry name" value="HisK_dim/P_dom"/>
</dbReference>
<dbReference type="InterPro" id="IPR003660">
    <property type="entry name" value="HAMP_dom"/>
</dbReference>
<dbReference type="SMART" id="SM00304">
    <property type="entry name" value="HAMP"/>
    <property type="match status" value="1"/>
</dbReference>
<keyword evidence="5" id="KW-0597">Phosphoprotein</keyword>
<keyword evidence="7" id="KW-0812">Transmembrane</keyword>